<evidence type="ECO:0000313" key="5">
    <source>
        <dbReference type="EMBL" id="KIP64188.1"/>
    </source>
</evidence>
<evidence type="ECO:0000256" key="4">
    <source>
        <dbReference type="ARBA" id="ARBA00023295"/>
    </source>
</evidence>
<keyword evidence="4" id="KW-0326">Glycosidase</keyword>
<evidence type="ECO:0000256" key="3">
    <source>
        <dbReference type="ARBA" id="ARBA00022801"/>
    </source>
</evidence>
<dbReference type="Pfam" id="PF01183">
    <property type="entry name" value="Glyco_hydro_25"/>
    <property type="match status" value="1"/>
</dbReference>
<evidence type="ECO:0000256" key="2">
    <source>
        <dbReference type="ARBA" id="ARBA00022737"/>
    </source>
</evidence>
<keyword evidence="3 5" id="KW-0378">Hydrolase</keyword>
<dbReference type="AlphaFoldDB" id="A0A0D0I7J9"/>
<evidence type="ECO:0000256" key="1">
    <source>
        <dbReference type="ARBA" id="ARBA00010646"/>
    </source>
</evidence>
<dbReference type="Pfam" id="PF02493">
    <property type="entry name" value="MORN"/>
    <property type="match status" value="3"/>
</dbReference>
<dbReference type="GO" id="GO:0016052">
    <property type="term" value="P:carbohydrate catabolic process"/>
    <property type="evidence" value="ECO:0007669"/>
    <property type="project" value="TreeGrafter"/>
</dbReference>
<dbReference type="RefSeq" id="WP_042517978.1">
    <property type="nucleotide sequence ID" value="NZ_JALFDM010000099.1"/>
</dbReference>
<dbReference type="PROSITE" id="PS51904">
    <property type="entry name" value="GLYCOSYL_HYDROL_F25_2"/>
    <property type="match status" value="1"/>
</dbReference>
<dbReference type="Proteomes" id="UP000032046">
    <property type="component" value="Unassembled WGS sequence"/>
</dbReference>
<protein>
    <submittedName>
        <fullName evidence="5">Glycosyl hydrolase family 25</fullName>
    </submittedName>
</protein>
<dbReference type="PANTHER" id="PTHR34135">
    <property type="entry name" value="LYSOZYME"/>
    <property type="match status" value="1"/>
</dbReference>
<dbReference type="PROSITE" id="PS51257">
    <property type="entry name" value="PROKAR_LIPOPROTEIN"/>
    <property type="match status" value="1"/>
</dbReference>
<name>A0A0D0I7J9_9BACT</name>
<dbReference type="SMART" id="SM00641">
    <property type="entry name" value="Glyco_25"/>
    <property type="match status" value="1"/>
</dbReference>
<dbReference type="PANTHER" id="PTHR34135:SF2">
    <property type="entry name" value="LYSOZYME"/>
    <property type="match status" value="1"/>
</dbReference>
<dbReference type="EMBL" id="JXQK01000031">
    <property type="protein sequence ID" value="KIP64188.1"/>
    <property type="molecule type" value="Genomic_DNA"/>
</dbReference>
<organism evidence="5 6">
    <name type="scientific">Prevotella pectinovora</name>
    <dbReference type="NCBI Taxonomy" id="1602169"/>
    <lineage>
        <taxon>Bacteria</taxon>
        <taxon>Pseudomonadati</taxon>
        <taxon>Bacteroidota</taxon>
        <taxon>Bacteroidia</taxon>
        <taxon>Bacteroidales</taxon>
        <taxon>Prevotellaceae</taxon>
        <taxon>Prevotella</taxon>
    </lineage>
</organism>
<dbReference type="SMART" id="SM00698">
    <property type="entry name" value="MORN"/>
    <property type="match status" value="3"/>
</dbReference>
<reference evidence="5 6" key="1">
    <citation type="submission" date="2015-01" db="EMBL/GenBank/DDBJ databases">
        <title>Comparative genomics of non-oral Prevotella species.</title>
        <authorList>
            <person name="Accetto T."/>
            <person name="Nograsek B."/>
            <person name="Avgustin G."/>
        </authorList>
    </citation>
    <scope>NUCLEOTIDE SEQUENCE [LARGE SCALE GENOMIC DNA]</scope>
    <source>
        <strain evidence="5 6">P5-119</strain>
    </source>
</reference>
<dbReference type="GO" id="GO:0009253">
    <property type="term" value="P:peptidoglycan catabolic process"/>
    <property type="evidence" value="ECO:0007669"/>
    <property type="project" value="InterPro"/>
</dbReference>
<dbReference type="Gene3D" id="2.20.110.10">
    <property type="entry name" value="Histone H3 K4-specific methyltransferase SET7/9 N-terminal domain"/>
    <property type="match status" value="1"/>
</dbReference>
<dbReference type="GO" id="GO:0016998">
    <property type="term" value="P:cell wall macromolecule catabolic process"/>
    <property type="evidence" value="ECO:0007669"/>
    <property type="project" value="InterPro"/>
</dbReference>
<dbReference type="InterPro" id="IPR003409">
    <property type="entry name" value="MORN"/>
</dbReference>
<dbReference type="InterPro" id="IPR002053">
    <property type="entry name" value="Glyco_hydro_25"/>
</dbReference>
<keyword evidence="2" id="KW-0677">Repeat</keyword>
<dbReference type="SUPFAM" id="SSF82185">
    <property type="entry name" value="Histone H3 K4-specific methyltransferase SET7/9 N-terminal domain"/>
    <property type="match status" value="1"/>
</dbReference>
<dbReference type="InterPro" id="IPR017853">
    <property type="entry name" value="GH"/>
</dbReference>
<comment type="caution">
    <text evidence="5">The sequence shown here is derived from an EMBL/GenBank/DDBJ whole genome shotgun (WGS) entry which is preliminary data.</text>
</comment>
<dbReference type="STRING" id="1602171.ST44_03035"/>
<sequence>MKISHLIIYALTALAIISCKDGKPIDTVTLYHGDYCYRGEMAHGKRNGYGVLSLKDSIVYSGMWKDGKRCGYGTTTDSLGRRITALWHADTIVSGTREDSLGIYHGGFSEDLLADGHGTWRNADGEFYTGQWTADRRNGFGCGVAENGKVKAGDWRKDRYRGEKMVHTADRIYGIDVSRYQHEKGKKKFHLDWTKVRVIGLGSGRRSAGDINYRISFAYIKSTEGVTVRNRYFASDYVNAKKRGIAVGAYHFFSTRSSAAAQAHFFLRHTALRVGDMPPVLDVEPSDAQIKQMGGPEVMFRAIRTWLNIVRNATGTKPVLYVSQNFVNRYLSAAPDIKGNYPVWIARYGQYRPDVRLAFWQLTPYGKVRGIQGDVDVNVFNGYKEQFAEFLHKETIKK</sequence>
<proteinExistence type="inferred from homology"/>
<dbReference type="GO" id="GO:0003796">
    <property type="term" value="F:lysozyme activity"/>
    <property type="evidence" value="ECO:0007669"/>
    <property type="project" value="InterPro"/>
</dbReference>
<comment type="similarity">
    <text evidence="1">Belongs to the glycosyl hydrolase 25 family.</text>
</comment>
<dbReference type="SUPFAM" id="SSF51445">
    <property type="entry name" value="(Trans)glycosidases"/>
    <property type="match status" value="1"/>
</dbReference>
<dbReference type="InterPro" id="IPR018077">
    <property type="entry name" value="Glyco_hydro_fam25_subgr"/>
</dbReference>
<gene>
    <name evidence="5" type="ORF">ST44_03035</name>
</gene>
<accession>A0A0D0I7J9</accession>
<dbReference type="Gene3D" id="3.20.20.80">
    <property type="entry name" value="Glycosidases"/>
    <property type="match status" value="1"/>
</dbReference>
<evidence type="ECO:0000313" key="6">
    <source>
        <dbReference type="Proteomes" id="UP000032046"/>
    </source>
</evidence>
<keyword evidence="6" id="KW-1185">Reference proteome</keyword>